<dbReference type="PANTHER" id="PTHR23523:SF2">
    <property type="entry name" value="2-NITROIMIDAZOLE TRANSPORTER"/>
    <property type="match status" value="1"/>
</dbReference>
<feature type="transmembrane region" description="Helical" evidence="4">
    <location>
        <begin position="370"/>
        <end position="389"/>
    </location>
</feature>
<keyword evidence="1 4" id="KW-0812">Transmembrane</keyword>
<dbReference type="Pfam" id="PF07690">
    <property type="entry name" value="MFS_1"/>
    <property type="match status" value="1"/>
</dbReference>
<keyword evidence="3 4" id="KW-0472">Membrane</keyword>
<dbReference type="InterPro" id="IPR052524">
    <property type="entry name" value="MFS_Cyanate_Porter"/>
</dbReference>
<feature type="transmembrane region" description="Helical" evidence="4">
    <location>
        <begin position="104"/>
        <end position="125"/>
    </location>
</feature>
<protein>
    <submittedName>
        <fullName evidence="6">MFS transporter, CP family, cyanate transporter</fullName>
    </submittedName>
</protein>
<dbReference type="AlphaFoldDB" id="A0A1G9WVC2"/>
<evidence type="ECO:0000256" key="3">
    <source>
        <dbReference type="ARBA" id="ARBA00023136"/>
    </source>
</evidence>
<feature type="transmembrane region" description="Helical" evidence="4">
    <location>
        <begin position="306"/>
        <end position="329"/>
    </location>
</feature>
<proteinExistence type="predicted"/>
<evidence type="ECO:0000313" key="6">
    <source>
        <dbReference type="EMBL" id="SDM88221.1"/>
    </source>
</evidence>
<organism evidence="6 7">
    <name type="scientific">Kriegella aquimaris</name>
    <dbReference type="NCBI Taxonomy" id="192904"/>
    <lineage>
        <taxon>Bacteria</taxon>
        <taxon>Pseudomonadati</taxon>
        <taxon>Bacteroidota</taxon>
        <taxon>Flavobacteriia</taxon>
        <taxon>Flavobacteriales</taxon>
        <taxon>Flavobacteriaceae</taxon>
        <taxon>Kriegella</taxon>
    </lineage>
</organism>
<feature type="transmembrane region" description="Helical" evidence="4">
    <location>
        <begin position="12"/>
        <end position="33"/>
    </location>
</feature>
<feature type="transmembrane region" description="Helical" evidence="4">
    <location>
        <begin position="137"/>
        <end position="162"/>
    </location>
</feature>
<dbReference type="GO" id="GO:0022857">
    <property type="term" value="F:transmembrane transporter activity"/>
    <property type="evidence" value="ECO:0007669"/>
    <property type="project" value="InterPro"/>
</dbReference>
<feature type="transmembrane region" description="Helical" evidence="4">
    <location>
        <begin position="341"/>
        <end position="364"/>
    </location>
</feature>
<dbReference type="CDD" id="cd17339">
    <property type="entry name" value="MFS_NIMT_CynX_like"/>
    <property type="match status" value="1"/>
</dbReference>
<feature type="domain" description="Major facilitator superfamily (MFS) profile" evidence="5">
    <location>
        <begin position="16"/>
        <end position="396"/>
    </location>
</feature>
<dbReference type="PROSITE" id="PS50850">
    <property type="entry name" value="MFS"/>
    <property type="match status" value="1"/>
</dbReference>
<feature type="transmembrane region" description="Helical" evidence="4">
    <location>
        <begin position="53"/>
        <end position="72"/>
    </location>
</feature>
<gene>
    <name evidence="6" type="ORF">SAMN04488514_11671</name>
</gene>
<evidence type="ECO:0000256" key="4">
    <source>
        <dbReference type="SAM" id="Phobius"/>
    </source>
</evidence>
<evidence type="ECO:0000256" key="1">
    <source>
        <dbReference type="ARBA" id="ARBA00022692"/>
    </source>
</evidence>
<name>A0A1G9WVC2_9FLAO</name>
<dbReference type="InterPro" id="IPR020846">
    <property type="entry name" value="MFS_dom"/>
</dbReference>
<feature type="transmembrane region" description="Helical" evidence="4">
    <location>
        <begin position="174"/>
        <end position="195"/>
    </location>
</feature>
<feature type="transmembrane region" description="Helical" evidence="4">
    <location>
        <begin position="254"/>
        <end position="275"/>
    </location>
</feature>
<keyword evidence="2 4" id="KW-1133">Transmembrane helix</keyword>
<dbReference type="InterPro" id="IPR036259">
    <property type="entry name" value="MFS_trans_sf"/>
</dbReference>
<dbReference type="STRING" id="192904.SAMN04488514_11671"/>
<dbReference type="EMBL" id="FNGV01000016">
    <property type="protein sequence ID" value="SDM88221.1"/>
    <property type="molecule type" value="Genomic_DNA"/>
</dbReference>
<feature type="transmembrane region" description="Helical" evidence="4">
    <location>
        <begin position="79"/>
        <end position="98"/>
    </location>
</feature>
<dbReference type="PANTHER" id="PTHR23523">
    <property type="match status" value="1"/>
</dbReference>
<reference evidence="6 7" key="1">
    <citation type="submission" date="2016-10" db="EMBL/GenBank/DDBJ databases">
        <authorList>
            <person name="de Groot N.N."/>
        </authorList>
    </citation>
    <scope>NUCLEOTIDE SEQUENCE [LARGE SCALE GENOMIC DNA]</scope>
    <source>
        <strain evidence="6 7">DSM 19886</strain>
    </source>
</reference>
<evidence type="ECO:0000259" key="5">
    <source>
        <dbReference type="PROSITE" id="PS50850"/>
    </source>
</evidence>
<evidence type="ECO:0000256" key="2">
    <source>
        <dbReference type="ARBA" id="ARBA00022989"/>
    </source>
</evidence>
<dbReference type="RefSeq" id="WP_089894803.1">
    <property type="nucleotide sequence ID" value="NZ_FNGV01000016.1"/>
</dbReference>
<evidence type="ECO:0000313" key="7">
    <source>
        <dbReference type="Proteomes" id="UP000199440"/>
    </source>
</evidence>
<accession>A0A1G9WVC2</accession>
<sequence>MTRFNSENDGQSSINVLLIAGILCIAFNLRPALAGVGPLIGDIQEATGLSNTMLGLLTTLPLMAFGVFSTVTPLLTRRFGIGSTMFGALLLLVTGIVIRSLGGIFMLYLGTLLFGISIAFGNVLLPSLTKRHFASKSGLITSLYSSLMAAGASLAAGISVPLAHEYKLGWRFSLGIWAVFAAVALMIWLPQLSRLKKTDQKRNYLKAMKTLGKSRLAWNVALFMGLQSLTFYVVLAWLPAILQSRGFNAEFSGWMLSLSQATGILGSLTIPVLAGRLKNQRTVVLFLIVVEVIGLVGLSFPQVGWVPLWVSLIGLVLGGTFGLALLFIVIRSKDADSATELSGMAQSIGYILAAAGPIIFGGIFDFTGSWVHSLVFLFVIAFLKLYMGLGAGEPGKV</sequence>
<dbReference type="Gene3D" id="1.20.1250.20">
    <property type="entry name" value="MFS general substrate transporter like domains"/>
    <property type="match status" value="2"/>
</dbReference>
<dbReference type="InterPro" id="IPR011701">
    <property type="entry name" value="MFS"/>
</dbReference>
<feature type="transmembrane region" description="Helical" evidence="4">
    <location>
        <begin position="216"/>
        <end position="242"/>
    </location>
</feature>
<dbReference type="Proteomes" id="UP000199440">
    <property type="component" value="Unassembled WGS sequence"/>
</dbReference>
<keyword evidence="7" id="KW-1185">Reference proteome</keyword>
<dbReference type="SUPFAM" id="SSF103473">
    <property type="entry name" value="MFS general substrate transporter"/>
    <property type="match status" value="1"/>
</dbReference>
<feature type="transmembrane region" description="Helical" evidence="4">
    <location>
        <begin position="282"/>
        <end position="300"/>
    </location>
</feature>
<dbReference type="OrthoDB" id="9797740at2"/>